<evidence type="ECO:0000313" key="2">
    <source>
        <dbReference type="EMBL" id="HFM98548.1"/>
    </source>
</evidence>
<evidence type="ECO:0000259" key="1">
    <source>
        <dbReference type="Pfam" id="PF07878"/>
    </source>
</evidence>
<dbReference type="EMBL" id="DSRU01000179">
    <property type="protein sequence ID" value="HFM98548.1"/>
    <property type="molecule type" value="Genomic_DNA"/>
</dbReference>
<gene>
    <name evidence="2" type="ORF">ENR64_12500</name>
</gene>
<dbReference type="Pfam" id="PF07878">
    <property type="entry name" value="RHH_5"/>
    <property type="match status" value="1"/>
</dbReference>
<feature type="domain" description="CopG-like ribbon-helix-helix" evidence="1">
    <location>
        <begin position="2"/>
        <end position="44"/>
    </location>
</feature>
<protein>
    <recommendedName>
        <fullName evidence="1">CopG-like ribbon-helix-helix domain-containing protein</fullName>
    </recommendedName>
</protein>
<proteinExistence type="predicted"/>
<organism evidence="2">
    <name type="scientific">Oscillatoriales cyanobacterium SpSt-418</name>
    <dbReference type="NCBI Taxonomy" id="2282169"/>
    <lineage>
        <taxon>Bacteria</taxon>
        <taxon>Bacillati</taxon>
        <taxon>Cyanobacteriota</taxon>
        <taxon>Cyanophyceae</taxon>
        <taxon>Oscillatoriophycideae</taxon>
        <taxon>Oscillatoriales</taxon>
    </lineage>
</organism>
<accession>A0A7C3KF73</accession>
<dbReference type="InterPro" id="IPR012869">
    <property type="entry name" value="RHH_5"/>
</dbReference>
<sequence>MTKRMTISVDDDVYEILQEWADTEVRTVANLAAALVTKAARERKSESNLSGDKRK</sequence>
<reference evidence="2" key="1">
    <citation type="journal article" date="2020" name="mSystems">
        <title>Genome- and Community-Level Interaction Insights into Carbon Utilization and Element Cycling Functions of Hydrothermarchaeota in Hydrothermal Sediment.</title>
        <authorList>
            <person name="Zhou Z."/>
            <person name="Liu Y."/>
            <person name="Xu W."/>
            <person name="Pan J."/>
            <person name="Luo Z.H."/>
            <person name="Li M."/>
        </authorList>
    </citation>
    <scope>NUCLEOTIDE SEQUENCE [LARGE SCALE GENOMIC DNA]</scope>
    <source>
        <strain evidence="2">SpSt-418</strain>
    </source>
</reference>
<comment type="caution">
    <text evidence="2">The sequence shown here is derived from an EMBL/GenBank/DDBJ whole genome shotgun (WGS) entry which is preliminary data.</text>
</comment>
<name>A0A7C3KF73_9CYAN</name>
<dbReference type="AlphaFoldDB" id="A0A7C3KF73"/>